<evidence type="ECO:0000259" key="3">
    <source>
        <dbReference type="Pfam" id="PF02550"/>
    </source>
</evidence>
<keyword evidence="2 5" id="KW-0808">Transferase</keyword>
<comment type="similarity">
    <text evidence="1">Belongs to the acetyl-CoA hydrolase/transferase family.</text>
</comment>
<evidence type="ECO:0000313" key="5">
    <source>
        <dbReference type="EMBL" id="PCE66166.1"/>
    </source>
</evidence>
<reference evidence="5 6" key="1">
    <citation type="submission" date="2017-04" db="EMBL/GenBank/DDBJ databases">
        <title>A new member of the family Flavobacteriaceae isolated from ascidians.</title>
        <authorList>
            <person name="Chen L."/>
        </authorList>
    </citation>
    <scope>NUCLEOTIDE SEQUENCE [LARGE SCALE GENOMIC DNA]</scope>
    <source>
        <strain evidence="5 6">HQA918</strain>
    </source>
</reference>
<evidence type="ECO:0000259" key="4">
    <source>
        <dbReference type="Pfam" id="PF13336"/>
    </source>
</evidence>
<dbReference type="GO" id="GO:0008775">
    <property type="term" value="F:acetate CoA-transferase activity"/>
    <property type="evidence" value="ECO:0007669"/>
    <property type="project" value="InterPro"/>
</dbReference>
<dbReference type="RefSeq" id="WP_097441688.1">
    <property type="nucleotide sequence ID" value="NZ_NBWU01000001.1"/>
</dbReference>
<accession>A0A2A4GDV6</accession>
<dbReference type="InterPro" id="IPR026888">
    <property type="entry name" value="AcetylCoA_hyd_C"/>
</dbReference>
<dbReference type="Proteomes" id="UP000219559">
    <property type="component" value="Unassembled WGS sequence"/>
</dbReference>
<dbReference type="Gene3D" id="3.40.1080.10">
    <property type="entry name" value="Glutaconate Coenzyme A-transferase"/>
    <property type="match status" value="1"/>
</dbReference>
<dbReference type="InterPro" id="IPR003702">
    <property type="entry name" value="ActCoA_hydro_N"/>
</dbReference>
<evidence type="ECO:0000256" key="2">
    <source>
        <dbReference type="ARBA" id="ARBA00022679"/>
    </source>
</evidence>
<dbReference type="PANTHER" id="PTHR21432:SF20">
    <property type="entry name" value="ACETYL-COA HYDROLASE"/>
    <property type="match status" value="1"/>
</dbReference>
<dbReference type="InterPro" id="IPR037171">
    <property type="entry name" value="NagB/RpiA_transferase-like"/>
</dbReference>
<feature type="domain" description="Acetyl-CoA hydrolase/transferase C-terminal" evidence="4">
    <location>
        <begin position="269"/>
        <end position="420"/>
    </location>
</feature>
<protein>
    <submittedName>
        <fullName evidence="5">4-hydroxybutyrate CoA-transferase</fullName>
    </submittedName>
</protein>
<dbReference type="Pfam" id="PF02550">
    <property type="entry name" value="AcetylCoA_hydro"/>
    <property type="match status" value="1"/>
</dbReference>
<dbReference type="OrthoDB" id="9801795at2"/>
<keyword evidence="6" id="KW-1185">Reference proteome</keyword>
<dbReference type="SUPFAM" id="SSF100950">
    <property type="entry name" value="NagB/RpiA/CoA transferase-like"/>
    <property type="match status" value="2"/>
</dbReference>
<proteinExistence type="inferred from homology"/>
<evidence type="ECO:0000313" key="6">
    <source>
        <dbReference type="Proteomes" id="UP000219559"/>
    </source>
</evidence>
<dbReference type="Gene3D" id="3.30.750.70">
    <property type="entry name" value="4-hydroxybutyrate coenzyme like domains"/>
    <property type="match status" value="1"/>
</dbReference>
<dbReference type="InterPro" id="IPR046433">
    <property type="entry name" value="ActCoA_hydro"/>
</dbReference>
<dbReference type="Gene3D" id="3.40.1080.20">
    <property type="entry name" value="Acetyl-CoA hydrolase/transferase C-terminal domain"/>
    <property type="match status" value="1"/>
</dbReference>
<dbReference type="EMBL" id="NBWU01000001">
    <property type="protein sequence ID" value="PCE66166.1"/>
    <property type="molecule type" value="Genomic_DNA"/>
</dbReference>
<evidence type="ECO:0000256" key="1">
    <source>
        <dbReference type="ARBA" id="ARBA00009632"/>
    </source>
</evidence>
<organism evidence="5 6">
    <name type="scientific">Sediminicola luteus</name>
    <dbReference type="NCBI Taxonomy" id="319238"/>
    <lineage>
        <taxon>Bacteria</taxon>
        <taxon>Pseudomonadati</taxon>
        <taxon>Bacteroidota</taxon>
        <taxon>Flavobacteriia</taxon>
        <taxon>Flavobacteriales</taxon>
        <taxon>Flavobacteriaceae</taxon>
        <taxon>Sediminicola</taxon>
    </lineage>
</organism>
<sequence length="429" mass="46355">MSASELKIVSKEEAVSIVKSGDRLFFQGAAMTPTTLINALCDRHHELNDVEIVQMHTEGEAKYMQEPCNNAFKLSAFFVGKNVRDGVNNRNGSYIPIFLSEIHWLFRRGLMPLDVAFIQVSPPDKHGFCSLGVSVDVTLPAIQTAKKVIAQVNPQVPRTHGDGIIHVSSIDMAVEIDEPIFQAHLGAPTDNDLKIGNYISDLIDDGSTLQMGIGNIPNVVLNNLGNHKNLGIHTEMFSDGVLPLVKNGVINGSKKLIENGKMVTCFAVGSQELYDFIDDNPQVTFKEAAYTNDTAIIRQNPKVVAINSAIEIDLTGQVCADTIGTYHYSGVGGQMDFIRGASLSEGGKAIFGLPSITAKGHSKIVPTLKGGAGVTTTRAHVHYVVTENGVVNLFGKSLKERAKLMISIAHPSQQEALAAAAFERFGYVE</sequence>
<gene>
    <name evidence="5" type="ORF">B7P33_02395</name>
</gene>
<dbReference type="AlphaFoldDB" id="A0A2A4GDV6"/>
<dbReference type="InterPro" id="IPR038460">
    <property type="entry name" value="AcetylCoA_hyd_C_sf"/>
</dbReference>
<dbReference type="GO" id="GO:0006083">
    <property type="term" value="P:acetate metabolic process"/>
    <property type="evidence" value="ECO:0007669"/>
    <property type="project" value="InterPro"/>
</dbReference>
<name>A0A2A4GDV6_9FLAO</name>
<comment type="caution">
    <text evidence="5">The sequence shown here is derived from an EMBL/GenBank/DDBJ whole genome shotgun (WGS) entry which is preliminary data.</text>
</comment>
<dbReference type="Pfam" id="PF13336">
    <property type="entry name" value="AcetylCoA_hyd_C"/>
    <property type="match status" value="1"/>
</dbReference>
<dbReference type="PANTHER" id="PTHR21432">
    <property type="entry name" value="ACETYL-COA HYDROLASE-RELATED"/>
    <property type="match status" value="1"/>
</dbReference>
<feature type="domain" description="Acetyl-CoA hydrolase/transferase N-terminal" evidence="3">
    <location>
        <begin position="7"/>
        <end position="178"/>
    </location>
</feature>